<keyword evidence="3" id="KW-1185">Reference proteome</keyword>
<evidence type="ECO:0000256" key="1">
    <source>
        <dbReference type="SAM" id="MobiDB-lite"/>
    </source>
</evidence>
<dbReference type="EMBL" id="CM008973">
    <property type="protein sequence ID" value="PNW74669.1"/>
    <property type="molecule type" value="Genomic_DNA"/>
</dbReference>
<dbReference type="GeneID" id="66055410"/>
<gene>
    <name evidence="2" type="ORF">CHLRE_12g487750v5</name>
</gene>
<accession>A0A2K3D2C3</accession>
<dbReference type="InParanoid" id="A0A2K3D2C3"/>
<feature type="compositionally biased region" description="Gly residues" evidence="1">
    <location>
        <begin position="88"/>
        <end position="100"/>
    </location>
</feature>
<evidence type="ECO:0000313" key="3">
    <source>
        <dbReference type="Proteomes" id="UP000006906"/>
    </source>
</evidence>
<protein>
    <submittedName>
        <fullName evidence="2">Uncharacterized protein</fullName>
    </submittedName>
</protein>
<organism evidence="2 3">
    <name type="scientific">Chlamydomonas reinhardtii</name>
    <name type="common">Chlamydomonas smithii</name>
    <dbReference type="NCBI Taxonomy" id="3055"/>
    <lineage>
        <taxon>Eukaryota</taxon>
        <taxon>Viridiplantae</taxon>
        <taxon>Chlorophyta</taxon>
        <taxon>core chlorophytes</taxon>
        <taxon>Chlorophyceae</taxon>
        <taxon>CS clade</taxon>
        <taxon>Chlamydomonadales</taxon>
        <taxon>Chlamydomonadaceae</taxon>
        <taxon>Chlamydomonas</taxon>
    </lineage>
</organism>
<dbReference type="RefSeq" id="XP_042918066.1">
    <property type="nucleotide sequence ID" value="XM_043067869.1"/>
</dbReference>
<proteinExistence type="predicted"/>
<name>A0A2K3D2C3_CHLRE</name>
<sequence length="100" mass="9642">MKEPTAAAADDVGGTSAAKLQGLRSEAMFARIKQQLDELQSSFTHSSNGAAGGAALGSEHSHVGAGLGLGLGLGVGAEAPAAGLRRNGTGGSGARSGGLR</sequence>
<dbReference type="KEGG" id="cre:CHLRE_12g487750v5"/>
<feature type="region of interest" description="Disordered" evidence="1">
    <location>
        <begin position="80"/>
        <end position="100"/>
    </location>
</feature>
<dbReference type="Proteomes" id="UP000006906">
    <property type="component" value="Chromosome 12"/>
</dbReference>
<dbReference type="Gramene" id="PNW74669">
    <property type="protein sequence ID" value="PNW74669"/>
    <property type="gene ID" value="CHLRE_12g487750v5"/>
</dbReference>
<reference evidence="2 3" key="1">
    <citation type="journal article" date="2007" name="Science">
        <title>The Chlamydomonas genome reveals the evolution of key animal and plant functions.</title>
        <authorList>
            <person name="Merchant S.S."/>
            <person name="Prochnik S.E."/>
            <person name="Vallon O."/>
            <person name="Harris E.H."/>
            <person name="Karpowicz S.J."/>
            <person name="Witman G.B."/>
            <person name="Terry A."/>
            <person name="Salamov A."/>
            <person name="Fritz-Laylin L.K."/>
            <person name="Marechal-Drouard L."/>
            <person name="Marshall W.F."/>
            <person name="Qu L.H."/>
            <person name="Nelson D.R."/>
            <person name="Sanderfoot A.A."/>
            <person name="Spalding M.H."/>
            <person name="Kapitonov V.V."/>
            <person name="Ren Q."/>
            <person name="Ferris P."/>
            <person name="Lindquist E."/>
            <person name="Shapiro H."/>
            <person name="Lucas S.M."/>
            <person name="Grimwood J."/>
            <person name="Schmutz J."/>
            <person name="Cardol P."/>
            <person name="Cerutti H."/>
            <person name="Chanfreau G."/>
            <person name="Chen C.L."/>
            <person name="Cognat V."/>
            <person name="Croft M.T."/>
            <person name="Dent R."/>
            <person name="Dutcher S."/>
            <person name="Fernandez E."/>
            <person name="Fukuzawa H."/>
            <person name="Gonzalez-Ballester D."/>
            <person name="Gonzalez-Halphen D."/>
            <person name="Hallmann A."/>
            <person name="Hanikenne M."/>
            <person name="Hippler M."/>
            <person name="Inwood W."/>
            <person name="Jabbari K."/>
            <person name="Kalanon M."/>
            <person name="Kuras R."/>
            <person name="Lefebvre P.A."/>
            <person name="Lemaire S.D."/>
            <person name="Lobanov A.V."/>
            <person name="Lohr M."/>
            <person name="Manuell A."/>
            <person name="Meier I."/>
            <person name="Mets L."/>
            <person name="Mittag M."/>
            <person name="Mittelmeier T."/>
            <person name="Moroney J.V."/>
            <person name="Moseley J."/>
            <person name="Napoli C."/>
            <person name="Nedelcu A.M."/>
            <person name="Niyogi K."/>
            <person name="Novoselov S.V."/>
            <person name="Paulsen I.T."/>
            <person name="Pazour G."/>
            <person name="Purton S."/>
            <person name="Ral J.P."/>
            <person name="Riano-Pachon D.M."/>
            <person name="Riekhof W."/>
            <person name="Rymarquis L."/>
            <person name="Schroda M."/>
            <person name="Stern D."/>
            <person name="Umen J."/>
            <person name="Willows R."/>
            <person name="Wilson N."/>
            <person name="Zimmer S.L."/>
            <person name="Allmer J."/>
            <person name="Balk J."/>
            <person name="Bisova K."/>
            <person name="Chen C.J."/>
            <person name="Elias M."/>
            <person name="Gendler K."/>
            <person name="Hauser C."/>
            <person name="Lamb M.R."/>
            <person name="Ledford H."/>
            <person name="Long J.C."/>
            <person name="Minagawa J."/>
            <person name="Page M.D."/>
            <person name="Pan J."/>
            <person name="Pootakham W."/>
            <person name="Roje S."/>
            <person name="Rose A."/>
            <person name="Stahlberg E."/>
            <person name="Terauchi A.M."/>
            <person name="Yang P."/>
            <person name="Ball S."/>
            <person name="Bowler C."/>
            <person name="Dieckmann C.L."/>
            <person name="Gladyshev V.N."/>
            <person name="Green P."/>
            <person name="Jorgensen R."/>
            <person name="Mayfield S."/>
            <person name="Mueller-Roeber B."/>
            <person name="Rajamani S."/>
            <person name="Sayre R.T."/>
            <person name="Brokstein P."/>
            <person name="Dubchak I."/>
            <person name="Goodstein D."/>
            <person name="Hornick L."/>
            <person name="Huang Y.W."/>
            <person name="Jhaveri J."/>
            <person name="Luo Y."/>
            <person name="Martinez D."/>
            <person name="Ngau W.C."/>
            <person name="Otillar B."/>
            <person name="Poliakov A."/>
            <person name="Porter A."/>
            <person name="Szajkowski L."/>
            <person name="Werner G."/>
            <person name="Zhou K."/>
            <person name="Grigoriev I.V."/>
            <person name="Rokhsar D.S."/>
            <person name="Grossman A.R."/>
        </authorList>
    </citation>
    <scope>NUCLEOTIDE SEQUENCE [LARGE SCALE GENOMIC DNA]</scope>
    <source>
        <strain evidence="3">CC-503</strain>
    </source>
</reference>
<dbReference type="AlphaFoldDB" id="A0A2K3D2C3"/>
<evidence type="ECO:0000313" key="2">
    <source>
        <dbReference type="EMBL" id="PNW74669.1"/>
    </source>
</evidence>